<dbReference type="AlphaFoldDB" id="A0A2R8ADH0"/>
<keyword evidence="1" id="KW-0472">Membrane</keyword>
<dbReference type="RefSeq" id="WP_108783004.1">
    <property type="nucleotide sequence ID" value="NZ_OMKW01000003.1"/>
</dbReference>
<gene>
    <name evidence="2" type="ORF">POI8812_02639</name>
</gene>
<evidence type="ECO:0000256" key="1">
    <source>
        <dbReference type="SAM" id="Phobius"/>
    </source>
</evidence>
<name>A0A2R8ADH0_9RHOB</name>
<evidence type="ECO:0000313" key="2">
    <source>
        <dbReference type="EMBL" id="SPF30303.1"/>
    </source>
</evidence>
<dbReference type="Pfam" id="PF11003">
    <property type="entry name" value="DUF2842"/>
    <property type="match status" value="1"/>
</dbReference>
<feature type="transmembrane region" description="Helical" evidence="1">
    <location>
        <begin position="12"/>
        <end position="33"/>
    </location>
</feature>
<keyword evidence="1" id="KW-1133">Transmembrane helix</keyword>
<evidence type="ECO:0000313" key="3">
    <source>
        <dbReference type="Proteomes" id="UP000244932"/>
    </source>
</evidence>
<keyword evidence="3" id="KW-1185">Reference proteome</keyword>
<sequence>MSMSYKSRRRWSLVILLVGLPVYIGVVWFILSLIPRPPILLELALYVFFGLAWALPFKNVFKGVGKADPDADPN</sequence>
<dbReference type="EMBL" id="OMKW01000003">
    <property type="protein sequence ID" value="SPF30303.1"/>
    <property type="molecule type" value="Genomic_DNA"/>
</dbReference>
<feature type="transmembrane region" description="Helical" evidence="1">
    <location>
        <begin position="39"/>
        <end position="57"/>
    </location>
</feature>
<dbReference type="InterPro" id="IPR021265">
    <property type="entry name" value="DUF2842"/>
</dbReference>
<evidence type="ECO:0008006" key="4">
    <source>
        <dbReference type="Google" id="ProtNLM"/>
    </source>
</evidence>
<dbReference type="Proteomes" id="UP000244932">
    <property type="component" value="Unassembled WGS sequence"/>
</dbReference>
<protein>
    <recommendedName>
        <fullName evidence="4">DUF2842 domain-containing protein</fullName>
    </recommendedName>
</protein>
<organism evidence="2 3">
    <name type="scientific">Pontivivens insulae</name>
    <dbReference type="NCBI Taxonomy" id="1639689"/>
    <lineage>
        <taxon>Bacteria</taxon>
        <taxon>Pseudomonadati</taxon>
        <taxon>Pseudomonadota</taxon>
        <taxon>Alphaproteobacteria</taxon>
        <taxon>Rhodobacterales</taxon>
        <taxon>Paracoccaceae</taxon>
        <taxon>Pontivivens</taxon>
    </lineage>
</organism>
<accession>A0A2R8ADH0</accession>
<reference evidence="2 3" key="1">
    <citation type="submission" date="2018-03" db="EMBL/GenBank/DDBJ databases">
        <authorList>
            <person name="Keele B.F."/>
        </authorList>
    </citation>
    <scope>NUCLEOTIDE SEQUENCE [LARGE SCALE GENOMIC DNA]</scope>
    <source>
        <strain evidence="2 3">CeCT 8812</strain>
    </source>
</reference>
<proteinExistence type="predicted"/>
<keyword evidence="1" id="KW-0812">Transmembrane</keyword>